<dbReference type="Gene3D" id="1.10.287.1490">
    <property type="match status" value="1"/>
</dbReference>
<evidence type="ECO:0000256" key="1">
    <source>
        <dbReference type="SAM" id="Coils"/>
    </source>
</evidence>
<name>A0ABW4LIQ0_9MICO</name>
<feature type="domain" description="CT398-like coiled coil hairpin" evidence="2">
    <location>
        <begin position="18"/>
        <end position="196"/>
    </location>
</feature>
<dbReference type="Pfam" id="PF24481">
    <property type="entry name" value="CT398_CC"/>
    <property type="match status" value="1"/>
</dbReference>
<gene>
    <name evidence="3" type="ORF">ACFSBI_15535</name>
</gene>
<dbReference type="EMBL" id="JBHUEA010000035">
    <property type="protein sequence ID" value="MFD1722962.1"/>
    <property type="molecule type" value="Genomic_DNA"/>
</dbReference>
<feature type="coiled-coil region" evidence="1">
    <location>
        <begin position="55"/>
        <end position="147"/>
    </location>
</feature>
<proteinExistence type="predicted"/>
<reference evidence="4" key="1">
    <citation type="journal article" date="2019" name="Int. J. Syst. Evol. Microbiol.">
        <title>The Global Catalogue of Microorganisms (GCM) 10K type strain sequencing project: providing services to taxonomists for standard genome sequencing and annotation.</title>
        <authorList>
            <consortium name="The Broad Institute Genomics Platform"/>
            <consortium name="The Broad Institute Genome Sequencing Center for Infectious Disease"/>
            <person name="Wu L."/>
            <person name="Ma J."/>
        </authorList>
    </citation>
    <scope>NUCLEOTIDE SEQUENCE [LARGE SCALE GENOMIC DNA]</scope>
    <source>
        <strain evidence="4">CGMCC 1.12471</strain>
    </source>
</reference>
<sequence>MSTGISAPPEVQLRLLDLQAADDELGRIAGHRRRLQSGADIAAVEAERTAARRRAAEQRGVLEDLRTRVRRLEADVAVVEQRLARDRDRLAATSSARDAQGLEQEIASLTRRRGALEDDELELMEAAEQAEAESAATAEAIAALDERLTALTGDRDDALAGLAEQQRAAQARRAEVAASLPEDLLGLYDRQRTRYGIGAARLVGTVSQGSNMALTGADLAEVRAAAPDAVVLDPESSCILVRAIPA</sequence>
<dbReference type="Proteomes" id="UP001597347">
    <property type="component" value="Unassembled WGS sequence"/>
</dbReference>
<evidence type="ECO:0000313" key="4">
    <source>
        <dbReference type="Proteomes" id="UP001597347"/>
    </source>
</evidence>
<evidence type="ECO:0000259" key="2">
    <source>
        <dbReference type="Pfam" id="PF24481"/>
    </source>
</evidence>
<accession>A0ABW4LIQ0</accession>
<comment type="caution">
    <text evidence="3">The sequence shown here is derived from an EMBL/GenBank/DDBJ whole genome shotgun (WGS) entry which is preliminary data.</text>
</comment>
<dbReference type="RefSeq" id="WP_377936527.1">
    <property type="nucleotide sequence ID" value="NZ_JBHUEA010000035.1"/>
</dbReference>
<protein>
    <submittedName>
        <fullName evidence="3">Zinc ribbon domain-containing protein</fullName>
    </submittedName>
</protein>
<evidence type="ECO:0000313" key="3">
    <source>
        <dbReference type="EMBL" id="MFD1722962.1"/>
    </source>
</evidence>
<dbReference type="InterPro" id="IPR056003">
    <property type="entry name" value="CT398_CC_hairpin"/>
</dbReference>
<keyword evidence="4" id="KW-1185">Reference proteome</keyword>
<organism evidence="3 4">
    <name type="scientific">Amnibacterium endophyticum</name>
    <dbReference type="NCBI Taxonomy" id="2109337"/>
    <lineage>
        <taxon>Bacteria</taxon>
        <taxon>Bacillati</taxon>
        <taxon>Actinomycetota</taxon>
        <taxon>Actinomycetes</taxon>
        <taxon>Micrococcales</taxon>
        <taxon>Microbacteriaceae</taxon>
        <taxon>Amnibacterium</taxon>
    </lineage>
</organism>
<keyword evidence="1" id="KW-0175">Coiled coil</keyword>